<evidence type="ECO:0000313" key="13">
    <source>
        <dbReference type="Proteomes" id="UP001497480"/>
    </source>
</evidence>
<comment type="caution">
    <text evidence="10">Lacks conserved residue(s) required for the propagation of feature annotation.</text>
</comment>
<feature type="transmembrane region" description="Helical" evidence="10">
    <location>
        <begin position="210"/>
        <end position="228"/>
    </location>
</feature>
<dbReference type="EMBL" id="CAXHTB010000003">
    <property type="protein sequence ID" value="CAL0304148.1"/>
    <property type="molecule type" value="Genomic_DNA"/>
</dbReference>
<dbReference type="GO" id="GO:0004252">
    <property type="term" value="F:serine-type endopeptidase activity"/>
    <property type="evidence" value="ECO:0007669"/>
    <property type="project" value="InterPro"/>
</dbReference>
<evidence type="ECO:0000256" key="2">
    <source>
        <dbReference type="ARBA" id="ARBA00004141"/>
    </source>
</evidence>
<feature type="transmembrane region" description="Helical" evidence="10">
    <location>
        <begin position="157"/>
        <end position="178"/>
    </location>
</feature>
<feature type="domain" description="Peptidase S54 rhomboid" evidence="11">
    <location>
        <begin position="91"/>
        <end position="227"/>
    </location>
</feature>
<gene>
    <name evidence="12" type="ORF">LLUT_LOCUS5208</name>
</gene>
<evidence type="ECO:0000256" key="3">
    <source>
        <dbReference type="ARBA" id="ARBA00009045"/>
    </source>
</evidence>
<dbReference type="FunFam" id="1.20.1540.10:FF:000019">
    <property type="entry name" value="RHOMBOID-like protein"/>
    <property type="match status" value="1"/>
</dbReference>
<dbReference type="PANTHER" id="PTHR22936:SF77">
    <property type="entry name" value="RHOMBOID-LIKE PROTEIN 1"/>
    <property type="match status" value="1"/>
</dbReference>
<evidence type="ECO:0000256" key="1">
    <source>
        <dbReference type="ARBA" id="ARBA00000156"/>
    </source>
</evidence>
<evidence type="ECO:0000313" key="12">
    <source>
        <dbReference type="EMBL" id="CAL0304148.1"/>
    </source>
</evidence>
<keyword evidence="7 10" id="KW-0720">Serine protease</keyword>
<evidence type="ECO:0000259" key="11">
    <source>
        <dbReference type="Pfam" id="PF01694"/>
    </source>
</evidence>
<accession>A0AAV1W541</accession>
<comment type="subcellular location">
    <subcellularLocation>
        <location evidence="2 10">Membrane</location>
        <topology evidence="2 10">Multi-pass membrane protein</topology>
    </subcellularLocation>
</comment>
<dbReference type="GO" id="GO:0005794">
    <property type="term" value="C:Golgi apparatus"/>
    <property type="evidence" value="ECO:0007669"/>
    <property type="project" value="UniProtKB-ARBA"/>
</dbReference>
<protein>
    <recommendedName>
        <fullName evidence="10">RHOMBOID-like protein</fullName>
        <ecNumber evidence="10">3.4.21.105</ecNumber>
    </recommendedName>
</protein>
<feature type="transmembrane region" description="Helical" evidence="10">
    <location>
        <begin position="100"/>
        <end position="121"/>
    </location>
</feature>
<keyword evidence="9 10" id="KW-0472">Membrane</keyword>
<dbReference type="SUPFAM" id="SSF144091">
    <property type="entry name" value="Rhomboid-like"/>
    <property type="match status" value="1"/>
</dbReference>
<dbReference type="InterPro" id="IPR022764">
    <property type="entry name" value="Peptidase_S54_rhomboid_dom"/>
</dbReference>
<evidence type="ECO:0000256" key="9">
    <source>
        <dbReference type="ARBA" id="ARBA00023136"/>
    </source>
</evidence>
<keyword evidence="13" id="KW-1185">Reference proteome</keyword>
<evidence type="ECO:0000256" key="4">
    <source>
        <dbReference type="ARBA" id="ARBA00022670"/>
    </source>
</evidence>
<evidence type="ECO:0000256" key="8">
    <source>
        <dbReference type="ARBA" id="ARBA00022989"/>
    </source>
</evidence>
<name>A0AAV1W541_LUPLU</name>
<dbReference type="InterPro" id="IPR002610">
    <property type="entry name" value="Peptidase_S54_rhomboid-like"/>
</dbReference>
<proteinExistence type="inferred from homology"/>
<dbReference type="AlphaFoldDB" id="A0AAV1W541"/>
<dbReference type="GO" id="GO:0016020">
    <property type="term" value="C:membrane"/>
    <property type="evidence" value="ECO:0007669"/>
    <property type="project" value="UniProtKB-SubCell"/>
</dbReference>
<feature type="transmembrane region" description="Helical" evidence="10">
    <location>
        <begin position="55"/>
        <end position="80"/>
    </location>
</feature>
<evidence type="ECO:0000256" key="7">
    <source>
        <dbReference type="ARBA" id="ARBA00022825"/>
    </source>
</evidence>
<evidence type="ECO:0000256" key="6">
    <source>
        <dbReference type="ARBA" id="ARBA00022801"/>
    </source>
</evidence>
<reference evidence="12 13" key="1">
    <citation type="submission" date="2024-03" db="EMBL/GenBank/DDBJ databases">
        <authorList>
            <person name="Martinez-Hernandez J."/>
        </authorList>
    </citation>
    <scope>NUCLEOTIDE SEQUENCE [LARGE SCALE GENOMIC DNA]</scope>
</reference>
<comment type="catalytic activity">
    <reaction evidence="1 10">
        <text>Cleaves type-1 transmembrane domains using a catalytic dyad composed of serine and histidine that are contributed by different transmembrane domains.</text>
        <dbReference type="EC" id="3.4.21.105"/>
    </reaction>
</comment>
<comment type="caution">
    <text evidence="12">The sequence shown here is derived from an EMBL/GenBank/DDBJ whole genome shotgun (WGS) entry which is preliminary data.</text>
</comment>
<dbReference type="InterPro" id="IPR035952">
    <property type="entry name" value="Rhomboid-like_sf"/>
</dbReference>
<evidence type="ECO:0000256" key="10">
    <source>
        <dbReference type="RuleBase" id="RU362115"/>
    </source>
</evidence>
<dbReference type="Gene3D" id="1.20.1540.10">
    <property type="entry name" value="Rhomboid-like"/>
    <property type="match status" value="1"/>
</dbReference>
<organism evidence="12 13">
    <name type="scientific">Lupinus luteus</name>
    <name type="common">European yellow lupine</name>
    <dbReference type="NCBI Taxonomy" id="3873"/>
    <lineage>
        <taxon>Eukaryota</taxon>
        <taxon>Viridiplantae</taxon>
        <taxon>Streptophyta</taxon>
        <taxon>Embryophyta</taxon>
        <taxon>Tracheophyta</taxon>
        <taxon>Spermatophyta</taxon>
        <taxon>Magnoliopsida</taxon>
        <taxon>eudicotyledons</taxon>
        <taxon>Gunneridae</taxon>
        <taxon>Pentapetalae</taxon>
        <taxon>rosids</taxon>
        <taxon>fabids</taxon>
        <taxon>Fabales</taxon>
        <taxon>Fabaceae</taxon>
        <taxon>Papilionoideae</taxon>
        <taxon>50 kb inversion clade</taxon>
        <taxon>genistoids sensu lato</taxon>
        <taxon>core genistoids</taxon>
        <taxon>Genisteae</taxon>
        <taxon>Lupinus</taxon>
    </lineage>
</organism>
<sequence length="298" mass="32909">MIQRDPSSSSTALELKDWTHSGDSIVDVPPSERRSEPLMPVIFDVERHSRPFKRWFPWLVPSFVVTNVALFVITILGKLGALQMHKVVHKHQVWRLFSCIWLHGGVIHVLANMFSLVLIGIPFEQEFGFVRIGLLYVISGFGGSLLSSLFIHSGISVGASGAIFGLLGAMLSELLTNWTIYANKFAALSTLIVIIIINLAAGILPHMDNFAHIGGFISGFFLGFVFLIRPQYKWVSQTNSHSGFVAPPVNSKHKPYQYATQMGNQLNMTCLSNGKSGTFSVSNSFHSQAQQLCSQLCS</sequence>
<dbReference type="EC" id="3.4.21.105" evidence="10"/>
<keyword evidence="6 10" id="KW-0378">Hydrolase</keyword>
<feature type="transmembrane region" description="Helical" evidence="10">
    <location>
        <begin position="133"/>
        <end position="151"/>
    </location>
</feature>
<keyword evidence="4 10" id="KW-0645">Protease</keyword>
<comment type="similarity">
    <text evidence="3 10">Belongs to the peptidase S54 family.</text>
</comment>
<dbReference type="GO" id="GO:0006508">
    <property type="term" value="P:proteolysis"/>
    <property type="evidence" value="ECO:0007669"/>
    <property type="project" value="UniProtKB-KW"/>
</dbReference>
<dbReference type="Pfam" id="PF01694">
    <property type="entry name" value="Rhomboid"/>
    <property type="match status" value="1"/>
</dbReference>
<feature type="transmembrane region" description="Helical" evidence="10">
    <location>
        <begin position="185"/>
        <end position="204"/>
    </location>
</feature>
<dbReference type="Proteomes" id="UP001497480">
    <property type="component" value="Unassembled WGS sequence"/>
</dbReference>
<keyword evidence="5 10" id="KW-0812">Transmembrane</keyword>
<keyword evidence="8 10" id="KW-1133">Transmembrane helix</keyword>
<dbReference type="PANTHER" id="PTHR22936">
    <property type="entry name" value="RHOMBOID-RELATED"/>
    <property type="match status" value="1"/>
</dbReference>
<comment type="function">
    <text evidence="10">Serine protease involved in intramembrane proteolysis.</text>
</comment>
<evidence type="ECO:0000256" key="5">
    <source>
        <dbReference type="ARBA" id="ARBA00022692"/>
    </source>
</evidence>